<organism evidence="2 3">
    <name type="scientific">Niabella ginsenosidivorans</name>
    <dbReference type="NCBI Taxonomy" id="1176587"/>
    <lineage>
        <taxon>Bacteria</taxon>
        <taxon>Pseudomonadati</taxon>
        <taxon>Bacteroidota</taxon>
        <taxon>Chitinophagia</taxon>
        <taxon>Chitinophagales</taxon>
        <taxon>Chitinophagaceae</taxon>
        <taxon>Niabella</taxon>
    </lineage>
</organism>
<dbReference type="STRING" id="1176587.A8C56_02540"/>
<dbReference type="GO" id="GO:0003677">
    <property type="term" value="F:DNA binding"/>
    <property type="evidence" value="ECO:0007669"/>
    <property type="project" value="InterPro"/>
</dbReference>
<dbReference type="InterPro" id="IPR001387">
    <property type="entry name" value="Cro/C1-type_HTH"/>
</dbReference>
<dbReference type="RefSeq" id="WP_067751618.1">
    <property type="nucleotide sequence ID" value="NZ_CP015772.1"/>
</dbReference>
<dbReference type="EMBL" id="CP015772">
    <property type="protein sequence ID" value="ANH80003.1"/>
    <property type="molecule type" value="Genomic_DNA"/>
</dbReference>
<proteinExistence type="predicted"/>
<dbReference type="OrthoDB" id="7865033at2"/>
<sequence length="75" mass="8699">MSKIKYNRIKTVLTEADKKNSDLAKYMKVHVITVSNWCTNTNQPSIQDLFKIAKFVNKDVRQLLVSTRPNDKSEN</sequence>
<dbReference type="PROSITE" id="PS50943">
    <property type="entry name" value="HTH_CROC1"/>
    <property type="match status" value="1"/>
</dbReference>
<evidence type="ECO:0000259" key="1">
    <source>
        <dbReference type="PROSITE" id="PS50943"/>
    </source>
</evidence>
<gene>
    <name evidence="2" type="ORF">A8C56_02540</name>
</gene>
<dbReference type="SMART" id="SM00530">
    <property type="entry name" value="HTH_XRE"/>
    <property type="match status" value="1"/>
</dbReference>
<dbReference type="Pfam" id="PF01381">
    <property type="entry name" value="HTH_3"/>
    <property type="match status" value="1"/>
</dbReference>
<dbReference type="SUPFAM" id="SSF47413">
    <property type="entry name" value="lambda repressor-like DNA-binding domains"/>
    <property type="match status" value="1"/>
</dbReference>
<reference evidence="2 3" key="1">
    <citation type="submission" date="2016-05" db="EMBL/GenBank/DDBJ databases">
        <title>Niabella ginsenosidivorans BS26 whole genome sequencing.</title>
        <authorList>
            <person name="Im W.T."/>
            <person name="Siddiqi M.Z."/>
        </authorList>
    </citation>
    <scope>NUCLEOTIDE SEQUENCE [LARGE SCALE GENOMIC DNA]</scope>
    <source>
        <strain evidence="2 3">BS26</strain>
    </source>
</reference>
<evidence type="ECO:0000313" key="2">
    <source>
        <dbReference type="EMBL" id="ANH80003.1"/>
    </source>
</evidence>
<feature type="domain" description="HTH cro/C1-type" evidence="1">
    <location>
        <begin position="21"/>
        <end position="63"/>
    </location>
</feature>
<dbReference type="AlphaFoldDB" id="A0A1A9HXN5"/>
<dbReference type="CDD" id="cd00093">
    <property type="entry name" value="HTH_XRE"/>
    <property type="match status" value="1"/>
</dbReference>
<protein>
    <recommendedName>
        <fullName evidence="1">HTH cro/C1-type domain-containing protein</fullName>
    </recommendedName>
</protein>
<name>A0A1A9HXN5_9BACT</name>
<accession>A0A1A9HXN5</accession>
<dbReference type="KEGG" id="nia:A8C56_02540"/>
<keyword evidence="3" id="KW-1185">Reference proteome</keyword>
<dbReference type="Gene3D" id="1.10.260.40">
    <property type="entry name" value="lambda repressor-like DNA-binding domains"/>
    <property type="match status" value="1"/>
</dbReference>
<dbReference type="Proteomes" id="UP000077667">
    <property type="component" value="Chromosome"/>
</dbReference>
<evidence type="ECO:0000313" key="3">
    <source>
        <dbReference type="Proteomes" id="UP000077667"/>
    </source>
</evidence>
<dbReference type="InterPro" id="IPR010982">
    <property type="entry name" value="Lambda_DNA-bd_dom_sf"/>
</dbReference>